<feature type="compositionally biased region" description="Polar residues" evidence="2">
    <location>
        <begin position="17"/>
        <end position="28"/>
    </location>
</feature>
<evidence type="ECO:0000256" key="2">
    <source>
        <dbReference type="SAM" id="MobiDB-lite"/>
    </source>
</evidence>
<feature type="region of interest" description="Disordered" evidence="2">
    <location>
        <begin position="1"/>
        <end position="28"/>
    </location>
</feature>
<organism evidence="5 6">
    <name type="scientific">Octopus sinensis</name>
    <name type="common">East Asian common octopus</name>
    <dbReference type="NCBI Taxonomy" id="2607531"/>
    <lineage>
        <taxon>Eukaryota</taxon>
        <taxon>Metazoa</taxon>
        <taxon>Spiralia</taxon>
        <taxon>Lophotrochozoa</taxon>
        <taxon>Mollusca</taxon>
        <taxon>Cephalopoda</taxon>
        <taxon>Coleoidea</taxon>
        <taxon>Octopodiformes</taxon>
        <taxon>Octopoda</taxon>
        <taxon>Incirrata</taxon>
        <taxon>Octopodidae</taxon>
        <taxon>Octopus</taxon>
    </lineage>
</organism>
<keyword evidence="5" id="KW-1185">Reference proteome</keyword>
<dbReference type="SMART" id="SM00230">
    <property type="entry name" value="CysPc"/>
    <property type="match status" value="1"/>
</dbReference>
<feature type="domain" description="Calpain catalytic" evidence="3">
    <location>
        <begin position="61"/>
        <end position="290"/>
    </location>
</feature>
<feature type="domain" description="Globin" evidence="4">
    <location>
        <begin position="826"/>
        <end position="1029"/>
    </location>
</feature>
<dbReference type="RefSeq" id="XP_029651286.1">
    <property type="nucleotide sequence ID" value="XM_029795426.2"/>
</dbReference>
<feature type="compositionally biased region" description="Polar residues" evidence="2">
    <location>
        <begin position="579"/>
        <end position="596"/>
    </location>
</feature>
<feature type="compositionally biased region" description="Basic and acidic residues" evidence="2">
    <location>
        <begin position="1335"/>
        <end position="1346"/>
    </location>
</feature>
<dbReference type="Pfam" id="PF00648">
    <property type="entry name" value="Peptidase_C2"/>
    <property type="match status" value="1"/>
</dbReference>
<evidence type="ECO:0000313" key="5">
    <source>
        <dbReference type="Proteomes" id="UP000515154"/>
    </source>
</evidence>
<feature type="compositionally biased region" description="Basic residues" evidence="2">
    <location>
        <begin position="1558"/>
        <end position="1568"/>
    </location>
</feature>
<reference evidence="6" key="1">
    <citation type="submission" date="2025-08" db="UniProtKB">
        <authorList>
            <consortium name="RefSeq"/>
        </authorList>
    </citation>
    <scope>IDENTIFICATION</scope>
</reference>
<feature type="compositionally biased region" description="Basic and acidic residues" evidence="2">
    <location>
        <begin position="361"/>
        <end position="385"/>
    </location>
</feature>
<sequence>MLPKSNKKVVEGKRFSPVTTAKDSATTPVGNVTQKAKTTLIWPEFTDVDSEKWECLGKGKDASKTKSPVTQYFEDPEGKIELPPSLKVDHWKRPHEILIDKIPVIVENNSLNTFDLVTNNEHLHESEVMRNIIGQIIALWEFSFLPVPHLFAVSDPNTPFISYSHSWRPWEHLYALCKSGKGPHMPQYNPHGKYIVRLYFMGCWRKLIVDDTLPFGKDKLLLPTTTQPHELWPMLLTKALLKVASLNYTLNCGSNEIGEFNVLHTLTGWLPEVVQITHKNTEKTWQLLTKVLPEWKPEDAVTVKEEPVVDAIAIDAVESLIVQPSKSKESTPKTEKVEKSEKSEREHGDKHEPTRTATSRRGRDKDKDKDKEKGKDKRDAVERELSRERFNQIDVKNNENSGLMIFATHWTPPAPLKASSFAEMATASEKLRQIGLSYFHPHPVWISQSRTQPLEPQSPPHVIPNWQLIRPRKKKNIPFDEPQITEESTQIRCLELATAFLYYKINPVSIPTIITKTRQCPNLEPEKKQRTMNNLIIKEIEEENEDSLPLDESTETEMNVSATCSLLDTNETEGKAKQPGTNNSDKPRQTRTSGSEKYNHSINSEKKKKGSKKDSVNGNIHPLLDNSIDSSNVTKEVNEKNGLPVSDFDLVATLPNLEHTGFKKTWVDFELFCKSFNSLSYYHKPMLYQNNIKASDIRMTSALLEEKSMQYLFLDGLVNSDLVVCYSSLSRWNECSNPKDNVVKLKEEARLSPNSYENSSHPESGSIPSLQPGQLVVEPYSWKSLVIGQPILMLRTTATRAVTLTLPPGRHVLKFMMTSPLGYSIHLSSDSPFIFGDEETIMNQCSKESCHFIESASQLILSFESCIENFHSKEKYERAKEKMRVYLFPTAPAMAYSKGQQYENFKESLLRLLSKSVPFNAETLFAWRAFFFDLNWKNTPVTFQQQPCKLKTEKYDPFPQMETNIDFQIAAVKIQTFWRGAYVRKIKRSRTHGTPDNIAVCDVLKKFWLQIKPNIEEIGLNVFRYLISKNPKIIPYHSFYKEDWHKISYTDYQGVYGEQPPETWFVVFREVFLVSEEIMVVPKLYVNLKTCFLRVINNDNGAEINKVFKQVSPFVYRKNKRGYTFIAEARSLEQAIPSGRWRLRLIGSSSSLLHLQKAELNTHLYIQDIKHYYIPSDTYPYFMSYSVKVTEDHLATLQMSTSKPDVQFQLTVLDHDEVVCNVKGKGHVVIPSIIFLKDIIEEEPLSTSSKESLTVKKHLTARDTVMNHKYKIRATVLHDSWPLVPIDWQFIQASKSSISNELRMEFKESETPSPNLKVEKPANHSSKPKSNKIRSGKETKEPKEARPASLQFDSSRPHWLLRFVSDPDCAEQVEIKRDKSRAEEIRQMKKAWEEAEPGRAAKANQSHQGYLNIHLLPTEVDKELLDSVLESCALTTEPPSIFLKDRVPRIDLSPFMKNERNPVKYLTDELLNHRQLLKEMKVQAYRSDRKRAEEWLENERRSLKILKARQIESCQQMQLQLDLARENFFQQREDYRQSCIKVMEENQIDLDEKDLKPPSHKKGAKKGPNKTATTKTKK</sequence>
<evidence type="ECO:0000259" key="3">
    <source>
        <dbReference type="PROSITE" id="PS50203"/>
    </source>
</evidence>
<protein>
    <submittedName>
        <fullName evidence="6">Androglobin-like</fullName>
    </submittedName>
</protein>
<dbReference type="PROSITE" id="PS50203">
    <property type="entry name" value="CALPAIN_CAT"/>
    <property type="match status" value="1"/>
</dbReference>
<feature type="compositionally biased region" description="Acidic residues" evidence="2">
    <location>
        <begin position="540"/>
        <end position="555"/>
    </location>
</feature>
<dbReference type="InterPro" id="IPR053033">
    <property type="entry name" value="Androglobin-like"/>
</dbReference>
<accession>A0A6P7TQR7</accession>
<dbReference type="Pfam" id="PF22070">
    <property type="entry name" value="Androglobin_V"/>
    <property type="match status" value="1"/>
</dbReference>
<dbReference type="InterPro" id="IPR054095">
    <property type="entry name" value="Androglobin_V"/>
</dbReference>
<dbReference type="InterPro" id="IPR001300">
    <property type="entry name" value="Peptidase_C2_calpain_cat"/>
</dbReference>
<evidence type="ECO:0000259" key="4">
    <source>
        <dbReference type="PROSITE" id="PS52042"/>
    </source>
</evidence>
<gene>
    <name evidence="6" type="primary">LOC115224516</name>
</gene>
<dbReference type="CDD" id="cd22307">
    <property type="entry name" value="Adgb_C_mid-like"/>
    <property type="match status" value="1"/>
</dbReference>
<dbReference type="Pfam" id="PF22068">
    <property type="entry name" value="Androglobin_II"/>
    <property type="match status" value="1"/>
</dbReference>
<dbReference type="GO" id="GO:0006508">
    <property type="term" value="P:proteolysis"/>
    <property type="evidence" value="ECO:0007669"/>
    <property type="project" value="InterPro"/>
</dbReference>
<dbReference type="InterPro" id="IPR057249">
    <property type="entry name" value="Globin_CP_ADGB"/>
</dbReference>
<feature type="region of interest" description="Disordered" evidence="2">
    <location>
        <begin position="1547"/>
        <end position="1578"/>
    </location>
</feature>
<feature type="region of interest" description="Disordered" evidence="2">
    <location>
        <begin position="568"/>
        <end position="627"/>
    </location>
</feature>
<dbReference type="KEGG" id="osn:115224516"/>
<dbReference type="Proteomes" id="UP000515154">
    <property type="component" value="Linkage group LG25"/>
</dbReference>
<name>A0A6P7TQR7_9MOLL</name>
<dbReference type="InterPro" id="IPR054093">
    <property type="entry name" value="Androglobin_II"/>
</dbReference>
<feature type="region of interest" description="Disordered" evidence="2">
    <location>
        <begin position="540"/>
        <end position="559"/>
    </location>
</feature>
<dbReference type="PROSITE" id="PS52042">
    <property type="entry name" value="GLOBIN_CP_ADGB"/>
    <property type="match status" value="1"/>
</dbReference>
<feature type="region of interest" description="Disordered" evidence="2">
    <location>
        <begin position="323"/>
        <end position="385"/>
    </location>
</feature>
<dbReference type="PROSITE" id="PS50096">
    <property type="entry name" value="IQ"/>
    <property type="match status" value="1"/>
</dbReference>
<dbReference type="Pfam" id="PF22069">
    <property type="entry name" value="Androglobin_IV"/>
    <property type="match status" value="1"/>
</dbReference>
<dbReference type="GO" id="GO:0004198">
    <property type="term" value="F:calcium-dependent cysteine-type endopeptidase activity"/>
    <property type="evidence" value="ECO:0007669"/>
    <property type="project" value="InterPro"/>
</dbReference>
<dbReference type="InterPro" id="IPR038765">
    <property type="entry name" value="Papain-like_cys_pep_sf"/>
</dbReference>
<proteinExistence type="predicted"/>
<dbReference type="PANTHER" id="PTHR46298">
    <property type="entry name" value="ANDROGLOBIN"/>
    <property type="match status" value="1"/>
</dbReference>
<evidence type="ECO:0000313" key="6">
    <source>
        <dbReference type="RefSeq" id="XP_029651286.1"/>
    </source>
</evidence>
<dbReference type="PANTHER" id="PTHR46298:SF1">
    <property type="entry name" value="ANDROGLOBIN"/>
    <property type="match status" value="1"/>
</dbReference>
<dbReference type="SUPFAM" id="SSF54001">
    <property type="entry name" value="Cysteine proteinases"/>
    <property type="match status" value="1"/>
</dbReference>
<dbReference type="InterPro" id="IPR054094">
    <property type="entry name" value="Androglobin_IV"/>
</dbReference>
<comment type="caution">
    <text evidence="1">Lacks conserved residue(s) required for the propagation of feature annotation.</text>
</comment>
<feature type="region of interest" description="Disordered" evidence="2">
    <location>
        <begin position="1304"/>
        <end position="1351"/>
    </location>
</feature>
<feature type="compositionally biased region" description="Basic and acidic residues" evidence="2">
    <location>
        <begin position="326"/>
        <end position="354"/>
    </location>
</feature>
<evidence type="ECO:0000256" key="1">
    <source>
        <dbReference type="PROSITE-ProRule" id="PRU00239"/>
    </source>
</evidence>